<evidence type="ECO:0000313" key="3">
    <source>
        <dbReference type="Proteomes" id="UP000689195"/>
    </source>
</evidence>
<dbReference type="AlphaFoldDB" id="A0A8S1VRQ0"/>
<dbReference type="OrthoDB" id="10657539at2759"/>
<proteinExistence type="predicted"/>
<name>A0A8S1VRQ0_9CILI</name>
<keyword evidence="3" id="KW-1185">Reference proteome</keyword>
<dbReference type="EMBL" id="CAJJDO010000069">
    <property type="protein sequence ID" value="CAD8178362.1"/>
    <property type="molecule type" value="Genomic_DNA"/>
</dbReference>
<evidence type="ECO:0000313" key="2">
    <source>
        <dbReference type="EMBL" id="CAD8178362.1"/>
    </source>
</evidence>
<dbReference type="Proteomes" id="UP000689195">
    <property type="component" value="Unassembled WGS sequence"/>
</dbReference>
<accession>A0A8S1VRQ0</accession>
<reference evidence="2" key="1">
    <citation type="submission" date="2021-01" db="EMBL/GenBank/DDBJ databases">
        <authorList>
            <consortium name="Genoscope - CEA"/>
            <person name="William W."/>
        </authorList>
    </citation>
    <scope>NUCLEOTIDE SEQUENCE</scope>
</reference>
<comment type="caution">
    <text evidence="2">The sequence shown here is derived from an EMBL/GenBank/DDBJ whole genome shotgun (WGS) entry which is preliminary data.</text>
</comment>
<keyword evidence="1" id="KW-0175">Coiled coil</keyword>
<sequence length="617" mass="74110">MQQGTLVYFTVQDIPTQFQKDVYIVLIEKKKNIEMKMQKNNQQYSCNLFLQPQVSYQYKYKIYDKNQYIVQEKEFRNLTFQKYLQNDKWNRKEVSIRIQTTQNAIMKTMKIIANQRQQNLKIIQQVILELKQVKYNDQIYFEQIILADSAMSLLEIEFIFNNQIFETNRKEQRYIKKKTYCYSELKTIGNQSFVEIQDKEFQEMICKKSQPSIASVTPVNTDKDQYNTDILDQKVQNLLKIYENSLRYYQENQEKKDQQIKQLQLEKLEQDQIIFFNYQDQFQQDDYSEYSRQFKQIVEDFTIVIKDKNLTLQEQQEIISNQQITIQNLLEKVKQLKKKEGENEEKIKNFENQIKNYEKCLKMKSQALDELEESLKNEKEQNKIITQEKEKFQKQIFVLDNEIKDCQKTKEILMEQIEIASAENVKTRNENNKLNLEKQAITNELVFKLNEIDKLLYDKNTQFIFSKQHHVQLRDTRQFLREYKNSLDNQASLMKQSKQILVRLNLKNIENFKSIIGTHKEFDIIVDIQNLKNQLGYIELGLNNFLEEKITLGQICNIFQQQVLNNFSCLFESDRIKQKERTQIEDIQNEVQSNKRYDAKTSDKLNITLAPTISSFQ</sequence>
<organism evidence="2 3">
    <name type="scientific">Paramecium pentaurelia</name>
    <dbReference type="NCBI Taxonomy" id="43138"/>
    <lineage>
        <taxon>Eukaryota</taxon>
        <taxon>Sar</taxon>
        <taxon>Alveolata</taxon>
        <taxon>Ciliophora</taxon>
        <taxon>Intramacronucleata</taxon>
        <taxon>Oligohymenophorea</taxon>
        <taxon>Peniculida</taxon>
        <taxon>Parameciidae</taxon>
        <taxon>Paramecium</taxon>
    </lineage>
</organism>
<protein>
    <submittedName>
        <fullName evidence="2">Uncharacterized protein</fullName>
    </submittedName>
</protein>
<gene>
    <name evidence="2" type="ORF">PPENT_87.1.T0690158</name>
</gene>
<evidence type="ECO:0000256" key="1">
    <source>
        <dbReference type="SAM" id="Coils"/>
    </source>
</evidence>
<feature type="coiled-coil region" evidence="1">
    <location>
        <begin position="312"/>
        <end position="444"/>
    </location>
</feature>